<feature type="transmembrane region" description="Helical" evidence="1">
    <location>
        <begin position="12"/>
        <end position="30"/>
    </location>
</feature>
<reference evidence="3" key="1">
    <citation type="submission" date="2014-03" db="EMBL/GenBank/DDBJ databases">
        <title>The Genome Sequence of Puccinia striiformis f. sp. tritici PST-78.</title>
        <authorList>
            <consortium name="The Broad Institute Genome Sequencing Platform"/>
            <person name="Cuomo C."/>
            <person name="Hulbert S."/>
            <person name="Chen X."/>
            <person name="Walker B."/>
            <person name="Young S.K."/>
            <person name="Zeng Q."/>
            <person name="Gargeya S."/>
            <person name="Fitzgerald M."/>
            <person name="Haas B."/>
            <person name="Abouelleil A."/>
            <person name="Alvarado L."/>
            <person name="Arachchi H.M."/>
            <person name="Berlin A.M."/>
            <person name="Chapman S.B."/>
            <person name="Goldberg J."/>
            <person name="Griggs A."/>
            <person name="Gujja S."/>
            <person name="Hansen M."/>
            <person name="Howarth C."/>
            <person name="Imamovic A."/>
            <person name="Larimer J."/>
            <person name="McCowan C."/>
            <person name="Montmayeur A."/>
            <person name="Murphy C."/>
            <person name="Neiman D."/>
            <person name="Pearson M."/>
            <person name="Priest M."/>
            <person name="Roberts A."/>
            <person name="Saif S."/>
            <person name="Shea T."/>
            <person name="Sisk P."/>
            <person name="Sykes S."/>
            <person name="Wortman J."/>
            <person name="Nusbaum C."/>
            <person name="Birren B."/>
        </authorList>
    </citation>
    <scope>NUCLEOTIDE SEQUENCE [LARGE SCALE GENOMIC DNA]</scope>
    <source>
        <strain evidence="3">race PST-78</strain>
    </source>
</reference>
<organism evidence="2 3">
    <name type="scientific">Puccinia striiformis f. sp. tritici PST-78</name>
    <dbReference type="NCBI Taxonomy" id="1165861"/>
    <lineage>
        <taxon>Eukaryota</taxon>
        <taxon>Fungi</taxon>
        <taxon>Dikarya</taxon>
        <taxon>Basidiomycota</taxon>
        <taxon>Pucciniomycotina</taxon>
        <taxon>Pucciniomycetes</taxon>
        <taxon>Pucciniales</taxon>
        <taxon>Pucciniaceae</taxon>
        <taxon>Puccinia</taxon>
    </lineage>
</organism>
<dbReference type="EMBL" id="AJIL01000014">
    <property type="protein sequence ID" value="KNF04015.1"/>
    <property type="molecule type" value="Genomic_DNA"/>
</dbReference>
<evidence type="ECO:0000256" key="1">
    <source>
        <dbReference type="SAM" id="Phobius"/>
    </source>
</evidence>
<accession>A0A0L0VYE4</accession>
<name>A0A0L0VYE4_9BASI</name>
<keyword evidence="1" id="KW-1133">Transmembrane helix</keyword>
<keyword evidence="3" id="KW-1185">Reference proteome</keyword>
<keyword evidence="1" id="KW-0472">Membrane</keyword>
<evidence type="ECO:0000313" key="2">
    <source>
        <dbReference type="EMBL" id="KNF04015.1"/>
    </source>
</evidence>
<protein>
    <submittedName>
        <fullName evidence="2">Uncharacterized protein</fullName>
    </submittedName>
</protein>
<gene>
    <name evidence="2" type="ORF">PSTG_02724</name>
</gene>
<comment type="caution">
    <text evidence="2">The sequence shown here is derived from an EMBL/GenBank/DDBJ whole genome shotgun (WGS) entry which is preliminary data.</text>
</comment>
<dbReference type="AlphaFoldDB" id="A0A0L0VYE4"/>
<proteinExistence type="predicted"/>
<dbReference type="Proteomes" id="UP000054564">
    <property type="component" value="Unassembled WGS sequence"/>
</dbReference>
<sequence>MHVRTTDAAAQYLYLVLLLLAPVPAPFSLFTEFGTDTGRAGAYQRCDFGVQELTSVVTLVSRSLPAL</sequence>
<keyword evidence="1" id="KW-0812">Transmembrane</keyword>
<evidence type="ECO:0000313" key="3">
    <source>
        <dbReference type="Proteomes" id="UP000054564"/>
    </source>
</evidence>